<dbReference type="GO" id="GO:0005524">
    <property type="term" value="F:ATP binding"/>
    <property type="evidence" value="ECO:0007669"/>
    <property type="project" value="UniProtKB-KW"/>
</dbReference>
<keyword evidence="4" id="KW-0547">Nucleotide-binding</keyword>
<dbReference type="AlphaFoldDB" id="M1PVC3"/>
<sequence length="293" mass="31686">MNEMDFQEEIVSSAEELAREVKASHIVALTETGRSYHLLREKLGGDDIGAIALTQNEETYNELSGDGEDANVIKLSIRDSTRMGQVRHAVWRGLNQGLLEPGEIIVCLTGDIGSPQGTDTISVYRISSTESTLAGIIESDKVMNSIVEIATELGWEGRKGKPIGTAFIVGDSENVMENSYQLGINPFKGYGHMKVTDEENWELIKRYSFLDGAFIIGSEGDFLAAGRYLDADGKVDIPSGLGTRHIATANITAATDAKGITVSGTDGIIRVFSDGKILGRIDPRSKMLKEATV</sequence>
<keyword evidence="5" id="KW-0067">ATP-binding</keyword>
<dbReference type="InterPro" id="IPR036888">
    <property type="entry name" value="DNA_integrity_DisA_N_sf"/>
</dbReference>
<gene>
    <name evidence="7" type="ORF">FLSS-9_0016</name>
</gene>
<evidence type="ECO:0000256" key="3">
    <source>
        <dbReference type="ARBA" id="ARBA00022695"/>
    </source>
</evidence>
<dbReference type="PROSITE" id="PS51794">
    <property type="entry name" value="DAC"/>
    <property type="match status" value="1"/>
</dbReference>
<proteinExistence type="inferred from homology"/>
<evidence type="ECO:0000313" key="7">
    <source>
        <dbReference type="EMBL" id="AGF93084.1"/>
    </source>
</evidence>
<feature type="domain" description="DAC" evidence="6">
    <location>
        <begin position="126"/>
        <end position="283"/>
    </location>
</feature>
<evidence type="ECO:0000256" key="4">
    <source>
        <dbReference type="ARBA" id="ARBA00022741"/>
    </source>
</evidence>
<dbReference type="EMBL" id="JX684081">
    <property type="protein sequence ID" value="AGF93084.1"/>
    <property type="molecule type" value="Genomic_DNA"/>
</dbReference>
<protein>
    <submittedName>
        <fullName evidence="7">Protein containing DNA integrity scanning protein, DisA</fullName>
    </submittedName>
</protein>
<dbReference type="InterPro" id="IPR036918">
    <property type="entry name" value="Pyrv_Knase_C_sf"/>
</dbReference>
<dbReference type="InterPro" id="IPR050338">
    <property type="entry name" value="DisA"/>
</dbReference>
<dbReference type="GO" id="GO:0106408">
    <property type="term" value="F:diadenylate cyclase activity"/>
    <property type="evidence" value="ECO:0007669"/>
    <property type="project" value="UniProtKB-EC"/>
</dbReference>
<dbReference type="Gene3D" id="3.40.1380.20">
    <property type="entry name" value="Pyruvate kinase, C-terminal domain"/>
    <property type="match status" value="1"/>
</dbReference>
<accession>M1PVC3</accession>
<evidence type="ECO:0000256" key="5">
    <source>
        <dbReference type="ARBA" id="ARBA00022840"/>
    </source>
</evidence>
<dbReference type="GO" id="GO:0004016">
    <property type="term" value="F:adenylate cyclase activity"/>
    <property type="evidence" value="ECO:0007669"/>
    <property type="project" value="TreeGrafter"/>
</dbReference>
<evidence type="ECO:0000256" key="2">
    <source>
        <dbReference type="ARBA" id="ARBA00022679"/>
    </source>
</evidence>
<dbReference type="InterPro" id="IPR014499">
    <property type="entry name" value="DAC_DacZ"/>
</dbReference>
<name>M1PVC3_9ZZZZ</name>
<dbReference type="Gene3D" id="3.40.1700.10">
    <property type="entry name" value="DNA integrity scanning protein, DisA, N-terminal domain"/>
    <property type="match status" value="1"/>
</dbReference>
<dbReference type="Pfam" id="PF02887">
    <property type="entry name" value="PK_C"/>
    <property type="match status" value="1"/>
</dbReference>
<dbReference type="Pfam" id="PF02457">
    <property type="entry name" value="DAC"/>
    <property type="match status" value="1"/>
</dbReference>
<dbReference type="HAMAP" id="MF_00840">
    <property type="entry name" value="DacZ"/>
    <property type="match status" value="1"/>
</dbReference>
<evidence type="ECO:0000259" key="6">
    <source>
        <dbReference type="PROSITE" id="PS51794"/>
    </source>
</evidence>
<dbReference type="PANTHER" id="PTHR34185">
    <property type="entry name" value="DIADENYLATE CYCLASE"/>
    <property type="match status" value="1"/>
</dbReference>
<organism evidence="7">
    <name type="scientific">uncultured organism</name>
    <dbReference type="NCBI Taxonomy" id="155900"/>
    <lineage>
        <taxon>unclassified sequences</taxon>
        <taxon>environmental samples</taxon>
    </lineage>
</organism>
<dbReference type="SUPFAM" id="SSF52935">
    <property type="entry name" value="PK C-terminal domain-like"/>
    <property type="match status" value="1"/>
</dbReference>
<comment type="catalytic activity">
    <reaction evidence="1">
        <text>2 ATP = 3',3'-c-di-AMP + 2 diphosphate</text>
        <dbReference type="Rhea" id="RHEA:35655"/>
        <dbReference type="ChEBI" id="CHEBI:30616"/>
        <dbReference type="ChEBI" id="CHEBI:33019"/>
        <dbReference type="ChEBI" id="CHEBI:71500"/>
        <dbReference type="EC" id="2.7.7.85"/>
    </reaction>
</comment>
<keyword evidence="2" id="KW-0808">Transferase</keyword>
<dbReference type="PANTHER" id="PTHR34185:SF1">
    <property type="entry name" value="DIADENYLATE CYCLASE"/>
    <property type="match status" value="1"/>
</dbReference>
<evidence type="ECO:0000256" key="1">
    <source>
        <dbReference type="ARBA" id="ARBA00000877"/>
    </source>
</evidence>
<keyword evidence="3" id="KW-0548">Nucleotidyltransferase</keyword>
<dbReference type="SUPFAM" id="SSF143597">
    <property type="entry name" value="YojJ-like"/>
    <property type="match status" value="1"/>
</dbReference>
<dbReference type="InterPro" id="IPR015795">
    <property type="entry name" value="Pyrv_Knase_C"/>
</dbReference>
<dbReference type="InterPro" id="IPR003390">
    <property type="entry name" value="DNA_integrity_scan_DisA_N"/>
</dbReference>
<reference evidence="7" key="1">
    <citation type="journal article" date="2013" name="Syst. Appl. Microbiol.">
        <title>New insights into the archaeal diversity of a hypersaline microbial mat obtained by a metagenomic approach.</title>
        <authorList>
            <person name="Lopez-Lopez A."/>
            <person name="Richter M."/>
            <person name="Pena A."/>
            <person name="Tamames J."/>
            <person name="Rossello-Mora R."/>
        </authorList>
    </citation>
    <scope>NUCLEOTIDE SEQUENCE</scope>
</reference>